<name>A0A1D2VBF0_9ASCO</name>
<dbReference type="Pfam" id="PF08240">
    <property type="entry name" value="ADH_N"/>
    <property type="match status" value="1"/>
</dbReference>
<comment type="similarity">
    <text evidence="3">Belongs to the YIM1 family.</text>
</comment>
<feature type="domain" description="Enoyl reductase (ER)" evidence="4">
    <location>
        <begin position="31"/>
        <end position="391"/>
    </location>
</feature>
<keyword evidence="6" id="KW-1185">Reference proteome</keyword>
<dbReference type="InterPro" id="IPR011032">
    <property type="entry name" value="GroES-like_sf"/>
</dbReference>
<comment type="subcellular location">
    <subcellularLocation>
        <location evidence="1">Lipid droplet</location>
    </subcellularLocation>
</comment>
<dbReference type="Gene3D" id="3.40.50.720">
    <property type="entry name" value="NAD(P)-binding Rossmann-like Domain"/>
    <property type="match status" value="1"/>
</dbReference>
<dbReference type="InterPro" id="IPR050700">
    <property type="entry name" value="YIM1/Zinc_Alcohol_DH_Fams"/>
</dbReference>
<reference evidence="6" key="1">
    <citation type="submission" date="2016-05" db="EMBL/GenBank/DDBJ databases">
        <title>Comparative genomics of biotechnologically important yeasts.</title>
        <authorList>
            <consortium name="DOE Joint Genome Institute"/>
            <person name="Riley R."/>
            <person name="Haridas S."/>
            <person name="Wolfe K.H."/>
            <person name="Lopes M.R."/>
            <person name="Hittinger C.T."/>
            <person name="Goker M."/>
            <person name="Salamov A."/>
            <person name="Wisecaver J."/>
            <person name="Long T.M."/>
            <person name="Aerts A.L."/>
            <person name="Barry K."/>
            <person name="Choi C."/>
            <person name="Clum A."/>
            <person name="Coughlan A.Y."/>
            <person name="Deshpande S."/>
            <person name="Douglass A.P."/>
            <person name="Hanson S.J."/>
            <person name="Klenk H.-P."/>
            <person name="Labutti K."/>
            <person name="Lapidus A."/>
            <person name="Lindquist E."/>
            <person name="Lipzen A."/>
            <person name="Meier-Kolthoff J.P."/>
            <person name="Ohm R.A."/>
            <person name="Otillar R.P."/>
            <person name="Pangilinan J."/>
            <person name="Peng Y."/>
            <person name="Rokas A."/>
            <person name="Rosa C.A."/>
            <person name="Scheuner C."/>
            <person name="Sibirny A.A."/>
            <person name="Slot J.C."/>
            <person name="Stielow J.B."/>
            <person name="Sun H."/>
            <person name="Kurtzman C.P."/>
            <person name="Blackwell M."/>
            <person name="Grigoriev I.V."/>
            <person name="Jeffries T.W."/>
        </authorList>
    </citation>
    <scope>NUCLEOTIDE SEQUENCE [LARGE SCALE GENOMIC DNA]</scope>
    <source>
        <strain evidence="6">DSM 1968</strain>
    </source>
</reference>
<dbReference type="AlphaFoldDB" id="A0A1D2VBF0"/>
<protein>
    <submittedName>
        <fullName evidence="5">NAD(P)-binding protein</fullName>
    </submittedName>
</protein>
<dbReference type="InterPro" id="IPR013154">
    <property type="entry name" value="ADH-like_N"/>
</dbReference>
<accession>A0A1D2VBF0</accession>
<dbReference type="FunCoup" id="A0A1D2VBF0">
    <property type="interactions" value="150"/>
</dbReference>
<dbReference type="GO" id="GO:0016491">
    <property type="term" value="F:oxidoreductase activity"/>
    <property type="evidence" value="ECO:0007669"/>
    <property type="project" value="InterPro"/>
</dbReference>
<proteinExistence type="inferred from homology"/>
<gene>
    <name evidence="5" type="ORF">ASCRUDRAFT_77376</name>
</gene>
<dbReference type="PANTHER" id="PTHR11695:SF648">
    <property type="entry name" value="ZINC-BINDING OXIDOREDUCTASE"/>
    <property type="match status" value="1"/>
</dbReference>
<dbReference type="InterPro" id="IPR020843">
    <property type="entry name" value="ER"/>
</dbReference>
<evidence type="ECO:0000256" key="3">
    <source>
        <dbReference type="ARBA" id="ARBA00038249"/>
    </source>
</evidence>
<dbReference type="InterPro" id="IPR036291">
    <property type="entry name" value="NAD(P)-bd_dom_sf"/>
</dbReference>
<dbReference type="PANTHER" id="PTHR11695">
    <property type="entry name" value="ALCOHOL DEHYDROGENASE RELATED"/>
    <property type="match status" value="1"/>
</dbReference>
<dbReference type="Gene3D" id="3.90.180.10">
    <property type="entry name" value="Medium-chain alcohol dehydrogenases, catalytic domain"/>
    <property type="match status" value="1"/>
</dbReference>
<evidence type="ECO:0000259" key="4">
    <source>
        <dbReference type="SMART" id="SM00829"/>
    </source>
</evidence>
<dbReference type="OrthoDB" id="3509362at2759"/>
<dbReference type="SUPFAM" id="SSF51735">
    <property type="entry name" value="NAD(P)-binding Rossmann-fold domains"/>
    <property type="match status" value="1"/>
</dbReference>
<dbReference type="InParanoid" id="A0A1D2VBF0"/>
<dbReference type="STRING" id="1344418.A0A1D2VBF0"/>
<evidence type="ECO:0000313" key="6">
    <source>
        <dbReference type="Proteomes" id="UP000095038"/>
    </source>
</evidence>
<evidence type="ECO:0000256" key="1">
    <source>
        <dbReference type="ARBA" id="ARBA00004502"/>
    </source>
</evidence>
<evidence type="ECO:0000313" key="5">
    <source>
        <dbReference type="EMBL" id="ODV58939.1"/>
    </source>
</evidence>
<dbReference type="RefSeq" id="XP_020045246.1">
    <property type="nucleotide sequence ID" value="XM_020193838.1"/>
</dbReference>
<dbReference type="SMART" id="SM00829">
    <property type="entry name" value="PKS_ER"/>
    <property type="match status" value="1"/>
</dbReference>
<sequence>MLSSKTSKINISVEDSFEQYHNRKLVYFNKKTKIYLKNEEINYSIMKENKILIKVVSISLNPIDLLIKNSIPRFSSFERPICSDYAGIIVDVGKVQEEKGWKIGQSVCGNLLNSISKGTAVEYLCIDPDKEPNIVNFDPNVVDYNVAAGWPTVSSIAYVVINGFQRKREKEENKKEDGEKRETLGKEAKSIDEDRNILVIGGSTSVGMIAIQLAKNIGKFNKVVTMCSKEGFGLAESLGADHCVEYHNKQELRQELIRISSDIKYDLIFDCVGNKDLFKYINEIMKPKETGSKYVTIVGDSKSNYEEGFKLRALISPGVRLIGSQLGHHSVNFNYWIQVGKPSDSMWLKDVIELIETGKLKVPVDSVYKFEEFQEAFDRLSKSVAKGKIILRVAETV</sequence>
<evidence type="ECO:0000256" key="2">
    <source>
        <dbReference type="ARBA" id="ARBA00022677"/>
    </source>
</evidence>
<dbReference type="GO" id="GO:0005811">
    <property type="term" value="C:lipid droplet"/>
    <property type="evidence" value="ECO:0007669"/>
    <property type="project" value="UniProtKB-SubCell"/>
</dbReference>
<dbReference type="Pfam" id="PF13602">
    <property type="entry name" value="ADH_zinc_N_2"/>
    <property type="match status" value="1"/>
</dbReference>
<dbReference type="Proteomes" id="UP000095038">
    <property type="component" value="Unassembled WGS sequence"/>
</dbReference>
<organism evidence="5 6">
    <name type="scientific">Ascoidea rubescens DSM 1968</name>
    <dbReference type="NCBI Taxonomy" id="1344418"/>
    <lineage>
        <taxon>Eukaryota</taxon>
        <taxon>Fungi</taxon>
        <taxon>Dikarya</taxon>
        <taxon>Ascomycota</taxon>
        <taxon>Saccharomycotina</taxon>
        <taxon>Saccharomycetes</taxon>
        <taxon>Ascoideaceae</taxon>
        <taxon>Ascoidea</taxon>
    </lineage>
</organism>
<dbReference type="EMBL" id="KV454488">
    <property type="protein sequence ID" value="ODV58939.1"/>
    <property type="molecule type" value="Genomic_DNA"/>
</dbReference>
<dbReference type="SUPFAM" id="SSF50129">
    <property type="entry name" value="GroES-like"/>
    <property type="match status" value="1"/>
</dbReference>
<dbReference type="GeneID" id="30967474"/>
<keyword evidence="2" id="KW-0551">Lipid droplet</keyword>